<feature type="non-terminal residue" evidence="5">
    <location>
        <position position="1"/>
    </location>
</feature>
<evidence type="ECO:0000313" key="5">
    <source>
        <dbReference type="EMBL" id="CAG7815278.1"/>
    </source>
</evidence>
<dbReference type="EMBL" id="CAJVCH010340964">
    <property type="protein sequence ID" value="CAG7815278.1"/>
    <property type="molecule type" value="Genomic_DNA"/>
</dbReference>
<feature type="domain" description="FLYWCH-type" evidence="4">
    <location>
        <begin position="33"/>
        <end position="88"/>
    </location>
</feature>
<reference evidence="5" key="1">
    <citation type="submission" date="2021-06" db="EMBL/GenBank/DDBJ databases">
        <authorList>
            <person name="Hodson N. C."/>
            <person name="Mongue J. A."/>
            <person name="Jaron S. K."/>
        </authorList>
    </citation>
    <scope>NUCLEOTIDE SEQUENCE</scope>
</reference>
<evidence type="ECO:0000256" key="2">
    <source>
        <dbReference type="ARBA" id="ARBA00022771"/>
    </source>
</evidence>
<evidence type="ECO:0000313" key="6">
    <source>
        <dbReference type="Proteomes" id="UP000708208"/>
    </source>
</evidence>
<evidence type="ECO:0000256" key="1">
    <source>
        <dbReference type="ARBA" id="ARBA00022723"/>
    </source>
</evidence>
<evidence type="ECO:0000259" key="4">
    <source>
        <dbReference type="Pfam" id="PF04500"/>
    </source>
</evidence>
<dbReference type="AlphaFoldDB" id="A0A8J2PB27"/>
<organism evidence="5 6">
    <name type="scientific">Allacma fusca</name>
    <dbReference type="NCBI Taxonomy" id="39272"/>
    <lineage>
        <taxon>Eukaryota</taxon>
        <taxon>Metazoa</taxon>
        <taxon>Ecdysozoa</taxon>
        <taxon>Arthropoda</taxon>
        <taxon>Hexapoda</taxon>
        <taxon>Collembola</taxon>
        <taxon>Symphypleona</taxon>
        <taxon>Sminthuridae</taxon>
        <taxon>Allacma</taxon>
    </lineage>
</organism>
<keyword evidence="1" id="KW-0479">Metal-binding</keyword>
<keyword evidence="2" id="KW-0863">Zinc-finger</keyword>
<gene>
    <name evidence="5" type="ORF">AFUS01_LOCUS25971</name>
</gene>
<proteinExistence type="predicted"/>
<comment type="caution">
    <text evidence="5">The sequence shown here is derived from an EMBL/GenBank/DDBJ whole genome shotgun (WGS) entry which is preliminary data.</text>
</comment>
<dbReference type="GO" id="GO:0008270">
    <property type="term" value="F:zinc ion binding"/>
    <property type="evidence" value="ECO:0007669"/>
    <property type="project" value="UniProtKB-KW"/>
</dbReference>
<accession>A0A8J2PB27</accession>
<name>A0A8J2PB27_9HEXA</name>
<keyword evidence="6" id="KW-1185">Reference proteome</keyword>
<sequence>MEISGAKLLGHITCLALFIEMDSQKTQVAFKLIKGNRKHDLLEIEGYLFERNKVIVCGTSYRCIKYSSCGARAHRLENGTFQIGEHTHPPDQVSVKAREVLSKGKELAQT</sequence>
<dbReference type="Proteomes" id="UP000708208">
    <property type="component" value="Unassembled WGS sequence"/>
</dbReference>
<dbReference type="InterPro" id="IPR007588">
    <property type="entry name" value="Znf_FLYWCH"/>
</dbReference>
<dbReference type="Pfam" id="PF04500">
    <property type="entry name" value="FLYWCH"/>
    <property type="match status" value="1"/>
</dbReference>
<protein>
    <recommendedName>
        <fullName evidence="4">FLYWCH-type domain-containing protein</fullName>
    </recommendedName>
</protein>
<evidence type="ECO:0000256" key="3">
    <source>
        <dbReference type="ARBA" id="ARBA00022833"/>
    </source>
</evidence>
<dbReference type="OrthoDB" id="93990at2759"/>
<keyword evidence="3" id="KW-0862">Zinc</keyword>